<evidence type="ECO:0000313" key="2">
    <source>
        <dbReference type="Proteomes" id="UP000250235"/>
    </source>
</evidence>
<proteinExistence type="predicted"/>
<evidence type="ECO:0000313" key="1">
    <source>
        <dbReference type="EMBL" id="KZV49857.1"/>
    </source>
</evidence>
<protein>
    <submittedName>
        <fullName evidence="1">Uncharacterized protein</fullName>
    </submittedName>
</protein>
<sequence length="255" mass="28764">MTFRVVRTNQYNQDIGLIHSTNGNHMESPNEGISIDHQVTIYLNAQNITMFPTNETWARQISQPANRFHLDSKSQSRRFPATNLCKALATRTKLKSTRNAHPKAQENRRSNLLIAPANHVHTGPSGFLNLLLLASKLVSMGRASLKESSATKNVKNRDWNRRKMAMENHGEQNISVDFTTSITAMSTVKAVKSAQFIPPATDFYLNRYNKARQFQPAPTSFHLDPSTTAEAILNLKSVKETHNQFISRSNLNFNT</sequence>
<keyword evidence="2" id="KW-1185">Reference proteome</keyword>
<reference evidence="1 2" key="1">
    <citation type="journal article" date="2015" name="Proc. Natl. Acad. Sci. U.S.A.">
        <title>The resurrection genome of Boea hygrometrica: A blueprint for survival of dehydration.</title>
        <authorList>
            <person name="Xiao L."/>
            <person name="Yang G."/>
            <person name="Zhang L."/>
            <person name="Yang X."/>
            <person name="Zhao S."/>
            <person name="Ji Z."/>
            <person name="Zhou Q."/>
            <person name="Hu M."/>
            <person name="Wang Y."/>
            <person name="Chen M."/>
            <person name="Xu Y."/>
            <person name="Jin H."/>
            <person name="Xiao X."/>
            <person name="Hu G."/>
            <person name="Bao F."/>
            <person name="Hu Y."/>
            <person name="Wan P."/>
            <person name="Li L."/>
            <person name="Deng X."/>
            <person name="Kuang T."/>
            <person name="Xiang C."/>
            <person name="Zhu J.K."/>
            <person name="Oliver M.J."/>
            <person name="He Y."/>
        </authorList>
    </citation>
    <scope>NUCLEOTIDE SEQUENCE [LARGE SCALE GENOMIC DNA]</scope>
    <source>
        <strain evidence="2">cv. XS01</strain>
    </source>
</reference>
<dbReference type="EMBL" id="KQ992732">
    <property type="protein sequence ID" value="KZV49857.1"/>
    <property type="molecule type" value="Genomic_DNA"/>
</dbReference>
<gene>
    <name evidence="1" type="ORF">F511_17997</name>
</gene>
<dbReference type="Proteomes" id="UP000250235">
    <property type="component" value="Unassembled WGS sequence"/>
</dbReference>
<organism evidence="1 2">
    <name type="scientific">Dorcoceras hygrometricum</name>
    <dbReference type="NCBI Taxonomy" id="472368"/>
    <lineage>
        <taxon>Eukaryota</taxon>
        <taxon>Viridiplantae</taxon>
        <taxon>Streptophyta</taxon>
        <taxon>Embryophyta</taxon>
        <taxon>Tracheophyta</taxon>
        <taxon>Spermatophyta</taxon>
        <taxon>Magnoliopsida</taxon>
        <taxon>eudicotyledons</taxon>
        <taxon>Gunneridae</taxon>
        <taxon>Pentapetalae</taxon>
        <taxon>asterids</taxon>
        <taxon>lamiids</taxon>
        <taxon>Lamiales</taxon>
        <taxon>Gesneriaceae</taxon>
        <taxon>Didymocarpoideae</taxon>
        <taxon>Trichosporeae</taxon>
        <taxon>Loxocarpinae</taxon>
        <taxon>Dorcoceras</taxon>
    </lineage>
</organism>
<dbReference type="AlphaFoldDB" id="A0A2Z7CV60"/>
<accession>A0A2Z7CV60</accession>
<name>A0A2Z7CV60_9LAMI</name>